<dbReference type="OrthoDB" id="4509506at2759"/>
<dbReference type="CDD" id="cd00024">
    <property type="entry name" value="CD_CSD"/>
    <property type="match status" value="1"/>
</dbReference>
<dbReference type="GO" id="GO:0006338">
    <property type="term" value="P:chromatin remodeling"/>
    <property type="evidence" value="ECO:0007669"/>
    <property type="project" value="UniProtKB-ARBA"/>
</dbReference>
<name>A0A9Q3BNK5_9BASI</name>
<dbReference type="GO" id="GO:0003723">
    <property type="term" value="F:RNA binding"/>
    <property type="evidence" value="ECO:0007669"/>
    <property type="project" value="UniProtKB-KW"/>
</dbReference>
<dbReference type="PROSITE" id="PS50013">
    <property type="entry name" value="CHROMO_2"/>
    <property type="match status" value="1"/>
</dbReference>
<dbReference type="GO" id="GO:0005634">
    <property type="term" value="C:nucleus"/>
    <property type="evidence" value="ECO:0007669"/>
    <property type="project" value="UniProtKB-ARBA"/>
</dbReference>
<dbReference type="EMBL" id="AVOT02002148">
    <property type="protein sequence ID" value="MBW0469319.1"/>
    <property type="molecule type" value="Genomic_DNA"/>
</dbReference>
<evidence type="ECO:0000313" key="5">
    <source>
        <dbReference type="Proteomes" id="UP000765509"/>
    </source>
</evidence>
<dbReference type="Gene3D" id="2.40.50.40">
    <property type="match status" value="1"/>
</dbReference>
<organism evidence="4 5">
    <name type="scientific">Austropuccinia psidii MF-1</name>
    <dbReference type="NCBI Taxonomy" id="1389203"/>
    <lineage>
        <taxon>Eukaryota</taxon>
        <taxon>Fungi</taxon>
        <taxon>Dikarya</taxon>
        <taxon>Basidiomycota</taxon>
        <taxon>Pucciniomycotina</taxon>
        <taxon>Pucciniomycetes</taxon>
        <taxon>Pucciniales</taxon>
        <taxon>Sphaerophragmiaceae</taxon>
        <taxon>Austropuccinia</taxon>
    </lineage>
</organism>
<feature type="domain" description="Chromo" evidence="2">
    <location>
        <begin position="178"/>
        <end position="217"/>
    </location>
</feature>
<dbReference type="InterPro" id="IPR012337">
    <property type="entry name" value="RNaseH-like_sf"/>
</dbReference>
<dbReference type="InterPro" id="IPR016197">
    <property type="entry name" value="Chromo-like_dom_sf"/>
</dbReference>
<evidence type="ECO:0000313" key="4">
    <source>
        <dbReference type="EMBL" id="MBW0469319.1"/>
    </source>
</evidence>
<accession>A0A9Q3BNK5</accession>
<dbReference type="InterPro" id="IPR000953">
    <property type="entry name" value="Chromo/chromo_shadow_dom"/>
</dbReference>
<dbReference type="InterPro" id="IPR056924">
    <property type="entry name" value="SH3_Tf2-1"/>
</dbReference>
<dbReference type="InterPro" id="IPR001584">
    <property type="entry name" value="Integrase_cat-core"/>
</dbReference>
<dbReference type="PANTHER" id="PTHR37984">
    <property type="entry name" value="PROTEIN CBG26694"/>
    <property type="match status" value="1"/>
</dbReference>
<dbReference type="SUPFAM" id="SSF53098">
    <property type="entry name" value="Ribonuclease H-like"/>
    <property type="match status" value="1"/>
</dbReference>
<keyword evidence="5" id="KW-1185">Reference proteome</keyword>
<evidence type="ECO:0000259" key="3">
    <source>
        <dbReference type="PROSITE" id="PS50994"/>
    </source>
</evidence>
<dbReference type="Pfam" id="PF24626">
    <property type="entry name" value="SH3_Tf2-1"/>
    <property type="match status" value="1"/>
</dbReference>
<keyword evidence="1" id="KW-0694">RNA-binding</keyword>
<gene>
    <name evidence="4" type="ORF">O181_009034</name>
</gene>
<sequence>MSICSDRGSPFVSSFLTQLCQQLKISRDLSTVFHPETDGQEESVNQILEQYLWMYSPFFTIYGKNPSFDSIHISQDTPAGNLSTKLQSVQKVFKEELESEIQFFKKYADRNREIPPDLQLGDKVWIASKIIKTTRPTRKLSERFLLTFEALKKIGRHAYHLKFPEQWQPVTVEEQEEWEVAQVLDSNLKRGILWYLVEWKGFNEDPESKTWEPEPKILSTFSSLCILTSLDQIPQEFYFMVLGGDWSL</sequence>
<dbReference type="InterPro" id="IPR036397">
    <property type="entry name" value="RNaseH_sf"/>
</dbReference>
<evidence type="ECO:0000259" key="2">
    <source>
        <dbReference type="PROSITE" id="PS50013"/>
    </source>
</evidence>
<evidence type="ECO:0000256" key="1">
    <source>
        <dbReference type="ARBA" id="ARBA00022884"/>
    </source>
</evidence>
<dbReference type="PROSITE" id="PS50994">
    <property type="entry name" value="INTEGRASE"/>
    <property type="match status" value="1"/>
</dbReference>
<comment type="caution">
    <text evidence="4">The sequence shown here is derived from an EMBL/GenBank/DDBJ whole genome shotgun (WGS) entry which is preliminary data.</text>
</comment>
<dbReference type="SUPFAM" id="SSF54160">
    <property type="entry name" value="Chromo domain-like"/>
    <property type="match status" value="1"/>
</dbReference>
<protein>
    <recommendedName>
        <fullName evidence="6">Chromo domain-containing protein</fullName>
    </recommendedName>
</protein>
<evidence type="ECO:0008006" key="6">
    <source>
        <dbReference type="Google" id="ProtNLM"/>
    </source>
</evidence>
<proteinExistence type="predicted"/>
<dbReference type="Gene3D" id="3.30.420.10">
    <property type="entry name" value="Ribonuclease H-like superfamily/Ribonuclease H"/>
    <property type="match status" value="1"/>
</dbReference>
<feature type="domain" description="Integrase catalytic" evidence="3">
    <location>
        <begin position="1"/>
        <end position="123"/>
    </location>
</feature>
<dbReference type="Proteomes" id="UP000765509">
    <property type="component" value="Unassembled WGS sequence"/>
</dbReference>
<dbReference type="GO" id="GO:0015074">
    <property type="term" value="P:DNA integration"/>
    <property type="evidence" value="ECO:0007669"/>
    <property type="project" value="InterPro"/>
</dbReference>
<dbReference type="AlphaFoldDB" id="A0A9Q3BNK5"/>
<reference evidence="4" key="1">
    <citation type="submission" date="2021-03" db="EMBL/GenBank/DDBJ databases">
        <title>Draft genome sequence of rust myrtle Austropuccinia psidii MF-1, a brazilian biotype.</title>
        <authorList>
            <person name="Quecine M.C."/>
            <person name="Pachon D.M.R."/>
            <person name="Bonatelli M.L."/>
            <person name="Correr F.H."/>
            <person name="Franceschini L.M."/>
            <person name="Leite T.F."/>
            <person name="Margarido G.R.A."/>
            <person name="Almeida C.A."/>
            <person name="Ferrarezi J.A."/>
            <person name="Labate C.A."/>
        </authorList>
    </citation>
    <scope>NUCLEOTIDE SEQUENCE</scope>
    <source>
        <strain evidence="4">MF-1</strain>
    </source>
</reference>
<dbReference type="InterPro" id="IPR050951">
    <property type="entry name" value="Retrovirus_Pol_polyprotein"/>
</dbReference>
<dbReference type="PANTHER" id="PTHR37984:SF5">
    <property type="entry name" value="PROTEIN NYNRIN-LIKE"/>
    <property type="match status" value="1"/>
</dbReference>